<dbReference type="InterPro" id="IPR003894">
    <property type="entry name" value="TAFH_NHR1"/>
</dbReference>
<evidence type="ECO:0000256" key="1">
    <source>
        <dbReference type="ARBA" id="ARBA00004123"/>
    </source>
</evidence>
<organism evidence="8 9">
    <name type="scientific">Trichobilharzia regenti</name>
    <name type="common">Nasal bird schistosome</name>
    <dbReference type="NCBI Taxonomy" id="157069"/>
    <lineage>
        <taxon>Eukaryota</taxon>
        <taxon>Metazoa</taxon>
        <taxon>Spiralia</taxon>
        <taxon>Lophotrochozoa</taxon>
        <taxon>Platyhelminthes</taxon>
        <taxon>Trematoda</taxon>
        <taxon>Digenea</taxon>
        <taxon>Strigeidida</taxon>
        <taxon>Schistosomatoidea</taxon>
        <taxon>Schistosomatidae</taxon>
        <taxon>Trichobilharzia</taxon>
    </lineage>
</organism>
<reference evidence="8" key="1">
    <citation type="submission" date="2022-06" db="EMBL/GenBank/DDBJ databases">
        <authorList>
            <person name="Berger JAMES D."/>
            <person name="Berger JAMES D."/>
        </authorList>
    </citation>
    <scope>NUCLEOTIDE SEQUENCE [LARGE SCALE GENOMIC DNA]</scope>
</reference>
<sequence>MGERPAGHQHQVPVPVRIPLSAIRAQPRSLGNIVPATVPRHSMVNQVYLLPKSGVTSNVLPNTPSVMQVRSLAVGQAVLQPNGMLTSAPVMPREFRRVVTPQSGSSTKLVGFFNQLLELSKNVSASTHASVARLIQALVNGELDANSFSTQLRSNLKSANTSMDIAPFIKDNIDLLRRDLASGVCRLPNIQPPPKDFSTTTPVPVTIVTSLPTLGLHARASTAVSTTILSSSIQGGPRIALPTNTTPRIVGTLMSSVSTPAIPTSPATVLTSRSQPPLLAPAPPRVCVTPAINIDAAATLGTVTRYRLAQPISGVTSATVVLPGTAVTTVVPTRFTSAINGTRTSYQNLRPIIATSSTSSAFGINLGSIKSAAGMSAVVSPLIRAKSGYPSSYTSGILPAVHNKVGSSLLSLSGSSLFIDGGDRKLNEVSFLNDDIRHTPASPMRDTPFFPPERVREVLEAHGIKSLTEEAVICLAHGLQIFIKGLLSKLRIIVSHRLDRLGEDSRLAPTDHTREQLRFLQKLDEHDRIRQSELEKDLILKAAKSRSKNEDPHQMQMREMARRIASEDYEREKQHQANLTALHAIGPQRKRRLDTLDETGNPISSDVLGASFPSRNGATKIINTLPTTSRLSIVSANRLGIVTPVSSLPQFNLETTSSNSNTSGTATSGTSDGPNTTGFSLALSLRTHRATMRDIQVVLSRTPRLRRTRTYYKTYWRSQP</sequence>
<dbReference type="Pfam" id="PF07531">
    <property type="entry name" value="TAFH"/>
    <property type="match status" value="1"/>
</dbReference>
<protein>
    <submittedName>
        <fullName evidence="9">TAFH domain-containing protein</fullName>
    </submittedName>
</protein>
<keyword evidence="3" id="KW-0805">Transcription regulation</keyword>
<dbReference type="CDD" id="cd08045">
    <property type="entry name" value="HFD_TAF4"/>
    <property type="match status" value="1"/>
</dbReference>
<dbReference type="Gene3D" id="1.20.120.1110">
    <property type="entry name" value="TAFH/NHR1 domain"/>
    <property type="match status" value="1"/>
</dbReference>
<dbReference type="Pfam" id="PF05236">
    <property type="entry name" value="TAF4"/>
    <property type="match status" value="1"/>
</dbReference>
<dbReference type="GO" id="GO:0016251">
    <property type="term" value="F:RNA polymerase II general transcription initiation factor activity"/>
    <property type="evidence" value="ECO:0007669"/>
    <property type="project" value="TreeGrafter"/>
</dbReference>
<keyword evidence="5" id="KW-0539">Nucleus</keyword>
<evidence type="ECO:0000256" key="3">
    <source>
        <dbReference type="ARBA" id="ARBA00023015"/>
    </source>
</evidence>
<evidence type="ECO:0000256" key="6">
    <source>
        <dbReference type="SAM" id="MobiDB-lite"/>
    </source>
</evidence>
<reference evidence="9" key="2">
    <citation type="submission" date="2023-11" db="UniProtKB">
        <authorList>
            <consortium name="WormBaseParasite"/>
        </authorList>
    </citation>
    <scope>IDENTIFICATION</scope>
</reference>
<dbReference type="PANTHER" id="PTHR15138:SF14">
    <property type="entry name" value="TRANSCRIPTION INITIATION FACTOR TFIID SUBUNIT 4"/>
    <property type="match status" value="1"/>
</dbReference>
<dbReference type="InterPro" id="IPR045144">
    <property type="entry name" value="TAF4"/>
</dbReference>
<proteinExistence type="inferred from homology"/>
<dbReference type="GO" id="GO:0005669">
    <property type="term" value="C:transcription factor TFIID complex"/>
    <property type="evidence" value="ECO:0007669"/>
    <property type="project" value="InterPro"/>
</dbReference>
<comment type="subcellular location">
    <subcellularLocation>
        <location evidence="1">Nucleus</location>
    </subcellularLocation>
</comment>
<dbReference type="PROSITE" id="PS51119">
    <property type="entry name" value="TAFH"/>
    <property type="match status" value="1"/>
</dbReference>
<evidence type="ECO:0000256" key="2">
    <source>
        <dbReference type="ARBA" id="ARBA00006178"/>
    </source>
</evidence>
<comment type="similarity">
    <text evidence="2">Belongs to the TAF4 family.</text>
</comment>
<name>A0AA85JG96_TRIRE</name>
<evidence type="ECO:0000259" key="7">
    <source>
        <dbReference type="PROSITE" id="PS51119"/>
    </source>
</evidence>
<evidence type="ECO:0000313" key="8">
    <source>
        <dbReference type="Proteomes" id="UP000050795"/>
    </source>
</evidence>
<dbReference type="GO" id="GO:0003677">
    <property type="term" value="F:DNA binding"/>
    <property type="evidence" value="ECO:0007669"/>
    <property type="project" value="TreeGrafter"/>
</dbReference>
<dbReference type="InterPro" id="IPR037249">
    <property type="entry name" value="TAFH/NHR1_dom_sf"/>
</dbReference>
<dbReference type="InterPro" id="IPR007900">
    <property type="entry name" value="TAF4_C"/>
</dbReference>
<dbReference type="WBParaSite" id="TREG1_15140.3">
    <property type="protein sequence ID" value="TREG1_15140.3"/>
    <property type="gene ID" value="TREG1_15140"/>
</dbReference>
<evidence type="ECO:0000256" key="5">
    <source>
        <dbReference type="ARBA" id="ARBA00023242"/>
    </source>
</evidence>
<feature type="compositionally biased region" description="Low complexity" evidence="6">
    <location>
        <begin position="655"/>
        <end position="671"/>
    </location>
</feature>
<feature type="domain" description="TAFH" evidence="7">
    <location>
        <begin position="103"/>
        <end position="199"/>
    </location>
</feature>
<dbReference type="GO" id="GO:0006367">
    <property type="term" value="P:transcription initiation at RNA polymerase II promoter"/>
    <property type="evidence" value="ECO:0007669"/>
    <property type="project" value="TreeGrafter"/>
</dbReference>
<dbReference type="AlphaFoldDB" id="A0AA85JG96"/>
<dbReference type="SUPFAM" id="SSF158553">
    <property type="entry name" value="TAFH domain-like"/>
    <property type="match status" value="1"/>
</dbReference>
<feature type="region of interest" description="Disordered" evidence="6">
    <location>
        <begin position="651"/>
        <end position="679"/>
    </location>
</feature>
<dbReference type="PANTHER" id="PTHR15138">
    <property type="entry name" value="TRANSCRIPTION INITIATION FACTOR TFIID SUBUNIT 4"/>
    <property type="match status" value="1"/>
</dbReference>
<keyword evidence="8" id="KW-1185">Reference proteome</keyword>
<evidence type="ECO:0000256" key="4">
    <source>
        <dbReference type="ARBA" id="ARBA00023163"/>
    </source>
</evidence>
<dbReference type="Proteomes" id="UP000050795">
    <property type="component" value="Unassembled WGS sequence"/>
</dbReference>
<evidence type="ECO:0000313" key="9">
    <source>
        <dbReference type="WBParaSite" id="TREG1_15140.3"/>
    </source>
</evidence>
<keyword evidence="4" id="KW-0804">Transcription</keyword>
<accession>A0AA85JG96</accession>